<reference evidence="2" key="1">
    <citation type="submission" date="2017-05" db="UniProtKB">
        <authorList>
            <consortium name="EnsemblMetazoa"/>
        </authorList>
    </citation>
    <scope>IDENTIFICATION</scope>
</reference>
<dbReference type="InterPro" id="IPR055469">
    <property type="entry name" value="DUF7041"/>
</dbReference>
<accession>A0A1X7VA78</accession>
<dbReference type="AlphaFoldDB" id="A0A1X7VA78"/>
<dbReference type="PANTHER" id="PTHR33327:SF3">
    <property type="entry name" value="RNA-DIRECTED DNA POLYMERASE"/>
    <property type="match status" value="1"/>
</dbReference>
<feature type="domain" description="DUF7041" evidence="1">
    <location>
        <begin position="90"/>
        <end position="166"/>
    </location>
</feature>
<sequence>MDNKTVKVTENLFILPADMVLQVIRDMQKQHGGVDCSLFATAIAVKIPHIFIEIFTLIIGDPNVLYFSYVVPRLSFTCFRPTLVTVSCKLPTFWPADPELWFAQVDAQFRVTSQATKFEYVIATLDPQYAAEVRDLILKPPDADPYDRLKEELIKRTTASEQRRLQLPINAEDLGDRTPSQLLRHTQQLLGGKAASFNQSFLRQLFLQRLPPNVCMVLASTKDDEDLESLASLADKVVEVASRAVNAVQTTELSTEVEQLRSDIATLKKLVTSLSDLRHPRSFRRRTPSPAPPDRPTTLCWYHAQFAEKATKCTKPCSWSQGNVQANR</sequence>
<dbReference type="OMA" id="FREQATH"/>
<dbReference type="eggNOG" id="ENOG502S1R2">
    <property type="taxonomic scope" value="Eukaryota"/>
</dbReference>
<name>A0A1X7VA78_AMPQE</name>
<dbReference type="PANTHER" id="PTHR33327">
    <property type="entry name" value="ENDONUCLEASE"/>
    <property type="match status" value="1"/>
</dbReference>
<dbReference type="OrthoDB" id="6260718at2759"/>
<dbReference type="Pfam" id="PF23055">
    <property type="entry name" value="DUF7041"/>
    <property type="match status" value="1"/>
</dbReference>
<evidence type="ECO:0000313" key="2">
    <source>
        <dbReference type="EnsemblMetazoa" id="Aqu2.1.36898_001"/>
    </source>
</evidence>
<proteinExistence type="predicted"/>
<dbReference type="EnsemblMetazoa" id="Aqu2.1.36898_001">
    <property type="protein sequence ID" value="Aqu2.1.36898_001"/>
    <property type="gene ID" value="Aqu2.1.36898"/>
</dbReference>
<protein>
    <recommendedName>
        <fullName evidence="1">DUF7041 domain-containing protein</fullName>
    </recommendedName>
</protein>
<dbReference type="InParanoid" id="A0A1X7VA78"/>
<organism evidence="2">
    <name type="scientific">Amphimedon queenslandica</name>
    <name type="common">Sponge</name>
    <dbReference type="NCBI Taxonomy" id="400682"/>
    <lineage>
        <taxon>Eukaryota</taxon>
        <taxon>Metazoa</taxon>
        <taxon>Porifera</taxon>
        <taxon>Demospongiae</taxon>
        <taxon>Heteroscleromorpha</taxon>
        <taxon>Haplosclerida</taxon>
        <taxon>Niphatidae</taxon>
        <taxon>Amphimedon</taxon>
    </lineage>
</organism>
<evidence type="ECO:0000259" key="1">
    <source>
        <dbReference type="Pfam" id="PF23055"/>
    </source>
</evidence>